<dbReference type="GO" id="GO:0030246">
    <property type="term" value="F:carbohydrate binding"/>
    <property type="evidence" value="ECO:0007669"/>
    <property type="project" value="InterPro"/>
</dbReference>
<dbReference type="CDD" id="cd08547">
    <property type="entry name" value="Type_II_cohesin"/>
    <property type="match status" value="1"/>
</dbReference>
<organism evidence="1">
    <name type="scientific">marine metagenome</name>
    <dbReference type="NCBI Taxonomy" id="408172"/>
    <lineage>
        <taxon>unclassified sequences</taxon>
        <taxon>metagenomes</taxon>
        <taxon>ecological metagenomes</taxon>
    </lineage>
</organism>
<dbReference type="InterPro" id="IPR008965">
    <property type="entry name" value="CBM2/CBM3_carb-bd_dom_sf"/>
</dbReference>
<dbReference type="InterPro" id="IPR013783">
    <property type="entry name" value="Ig-like_fold"/>
</dbReference>
<dbReference type="AlphaFoldDB" id="A0A381S3G2"/>
<accession>A0A381S3G2</accession>
<dbReference type="Gene3D" id="2.60.40.10">
    <property type="entry name" value="Immunoglobulins"/>
    <property type="match status" value="1"/>
</dbReference>
<dbReference type="Gene3D" id="2.60.40.680">
    <property type="match status" value="2"/>
</dbReference>
<evidence type="ECO:0000313" key="1">
    <source>
        <dbReference type="EMBL" id="SUZ97868.1"/>
    </source>
</evidence>
<protein>
    <recommendedName>
        <fullName evidence="2">Fibronectin type-III domain-containing protein</fullName>
    </recommendedName>
</protein>
<name>A0A381S3G2_9ZZZZ</name>
<reference evidence="1" key="1">
    <citation type="submission" date="2018-05" db="EMBL/GenBank/DDBJ databases">
        <authorList>
            <person name="Lanie J.A."/>
            <person name="Ng W.-L."/>
            <person name="Kazmierczak K.M."/>
            <person name="Andrzejewski T.M."/>
            <person name="Davidsen T.M."/>
            <person name="Wayne K.J."/>
            <person name="Tettelin H."/>
            <person name="Glass J.I."/>
            <person name="Rusch D."/>
            <person name="Podicherti R."/>
            <person name="Tsui H.-C.T."/>
            <person name="Winkler M.E."/>
        </authorList>
    </citation>
    <scope>NUCLEOTIDE SEQUENCE</scope>
</reference>
<dbReference type="SUPFAM" id="SSF49384">
    <property type="entry name" value="Carbohydrate-binding domain"/>
    <property type="match status" value="1"/>
</dbReference>
<feature type="non-terminal residue" evidence="1">
    <location>
        <position position="622"/>
    </location>
</feature>
<gene>
    <name evidence="1" type="ORF">METZ01_LOCUS50722</name>
</gene>
<evidence type="ECO:0008006" key="2">
    <source>
        <dbReference type="Google" id="ProtNLM"/>
    </source>
</evidence>
<sequence>MINKNIIFFISLSLGVLSAQLSVSLGNVESPGYSSDIEVPVIINNPNNTVSGMQFDLMVDPDIISPFNVSAYGSPNGFTADMNQLSTGGYRFLLFNAGNASSIPSNSDTVMVIHFNGSSIPSAVINLEMSDLTVTDSSGAELSATSSNGMISIGNVVGLMMNSDSGDVSEAVHIQVSMVNNGTVGGLQFDLLDVPDNLSIDSLWTTDRTDNFTISSTDIGTGARVLMYSTSNNNVSPGDGPVLNVRYLVNYNAYGGDVLITFDEVTVSDSIGGIYWISELDTGQVTVFPGYMEEPHDLIAVSGLDAEVPLSWNPPLGPVPPTVPFTVEILTDNYPGETSWDLVHVNGDSVVASIFAGELVDMATLYTWDLNIPAGSHVFTVYDEYGDGLCCAYGEGYYRILLNGDEIASGGEFEFSESVTFNTSNGRFNIVRYSYLNPPAIDKDLFNIENHELELSLPFFVSSGLIDLSHQDKTIDNNNFQRSTPDVSGYNLYRSSSGNPDFELISSVGADANEYIDTDVMNGVTYYYYVTTDYSPAGTESGPSNIADGTPVEWVELSISDGAALSGYTDTLAISINNESEIGFFYIEITDEPDYIIAETVLQTDRTQNYTLSVTETNGVMV</sequence>
<dbReference type="EMBL" id="UINC01002549">
    <property type="protein sequence ID" value="SUZ97868.1"/>
    <property type="molecule type" value="Genomic_DNA"/>
</dbReference>
<proteinExistence type="predicted"/>